<dbReference type="CDD" id="cd11065">
    <property type="entry name" value="CYP64-like"/>
    <property type="match status" value="1"/>
</dbReference>
<evidence type="ECO:0000256" key="5">
    <source>
        <dbReference type="ARBA" id="ARBA00023242"/>
    </source>
</evidence>
<dbReference type="InterPro" id="IPR036396">
    <property type="entry name" value="Cyt_P450_sf"/>
</dbReference>
<dbReference type="InterPro" id="IPR002401">
    <property type="entry name" value="Cyt_P450_E_grp-I"/>
</dbReference>
<comment type="caution">
    <text evidence="10">The sequence shown here is derived from an EMBL/GenBank/DDBJ whole genome shotgun (WGS) entry which is preliminary data.</text>
</comment>
<keyword evidence="6" id="KW-0349">Heme</keyword>
<name>A0A9P7H3U9_9HYPO</name>
<organism evidence="10 11">
    <name type="scientific">Fusarium avenaceum</name>
    <dbReference type="NCBI Taxonomy" id="40199"/>
    <lineage>
        <taxon>Eukaryota</taxon>
        <taxon>Fungi</taxon>
        <taxon>Dikarya</taxon>
        <taxon>Ascomycota</taxon>
        <taxon>Pezizomycotina</taxon>
        <taxon>Sordariomycetes</taxon>
        <taxon>Hypocreomycetidae</taxon>
        <taxon>Hypocreales</taxon>
        <taxon>Nectriaceae</taxon>
        <taxon>Fusarium</taxon>
        <taxon>Fusarium tricinctum species complex</taxon>
    </lineage>
</organism>
<evidence type="ECO:0000256" key="3">
    <source>
        <dbReference type="ARBA" id="ARBA00023002"/>
    </source>
</evidence>
<dbReference type="SUPFAM" id="SSF57667">
    <property type="entry name" value="beta-beta-alpha zinc fingers"/>
    <property type="match status" value="1"/>
</dbReference>
<dbReference type="Gene3D" id="1.10.630.10">
    <property type="entry name" value="Cytochrome P450"/>
    <property type="match status" value="1"/>
</dbReference>
<feature type="binding site" description="axial binding residue" evidence="6">
    <location>
        <position position="444"/>
    </location>
    <ligand>
        <name>heme</name>
        <dbReference type="ChEBI" id="CHEBI:30413"/>
    </ligand>
    <ligandPart>
        <name>Fe</name>
        <dbReference type="ChEBI" id="CHEBI:18248"/>
    </ligandPart>
</feature>
<evidence type="ECO:0000256" key="4">
    <source>
        <dbReference type="ARBA" id="ARBA00023004"/>
    </source>
</evidence>
<keyword evidence="3" id="KW-0560">Oxidoreductase</keyword>
<dbReference type="GO" id="GO:0008270">
    <property type="term" value="F:zinc ion binding"/>
    <property type="evidence" value="ECO:0007669"/>
    <property type="project" value="UniProtKB-KW"/>
</dbReference>
<dbReference type="PANTHER" id="PTHR46300">
    <property type="entry name" value="P450, PUTATIVE (EUROFUNG)-RELATED-RELATED"/>
    <property type="match status" value="1"/>
</dbReference>
<evidence type="ECO:0000259" key="9">
    <source>
        <dbReference type="PROSITE" id="PS50157"/>
    </source>
</evidence>
<evidence type="ECO:0000313" key="10">
    <source>
        <dbReference type="EMBL" id="KAG5661264.1"/>
    </source>
</evidence>
<dbReference type="PROSITE" id="PS00028">
    <property type="entry name" value="ZINC_FINGER_C2H2_1"/>
    <property type="match status" value="1"/>
</dbReference>
<feature type="compositionally biased region" description="Low complexity" evidence="8">
    <location>
        <begin position="702"/>
        <end position="711"/>
    </location>
</feature>
<evidence type="ECO:0000256" key="8">
    <source>
        <dbReference type="SAM" id="MobiDB-lite"/>
    </source>
</evidence>
<comment type="similarity">
    <text evidence="1">Belongs to the cytochrome P450 family.</text>
</comment>
<keyword evidence="2 6" id="KW-0479">Metal-binding</keyword>
<dbReference type="GO" id="GO:0006351">
    <property type="term" value="P:DNA-templated transcription"/>
    <property type="evidence" value="ECO:0007669"/>
    <property type="project" value="InterPro"/>
</dbReference>
<feature type="region of interest" description="Disordered" evidence="8">
    <location>
        <begin position="852"/>
        <end position="875"/>
    </location>
</feature>
<dbReference type="Pfam" id="PF00067">
    <property type="entry name" value="p450"/>
    <property type="match status" value="1"/>
</dbReference>
<evidence type="ECO:0000256" key="6">
    <source>
        <dbReference type="PIRSR" id="PIRSR602401-1"/>
    </source>
</evidence>
<feature type="compositionally biased region" description="Polar residues" evidence="8">
    <location>
        <begin position="864"/>
        <end position="875"/>
    </location>
</feature>
<proteinExistence type="inferred from homology"/>
<feature type="compositionally biased region" description="Low complexity" evidence="8">
    <location>
        <begin position="852"/>
        <end position="863"/>
    </location>
</feature>
<comment type="cofactor">
    <cofactor evidence="6">
        <name>heme</name>
        <dbReference type="ChEBI" id="CHEBI:30413"/>
    </cofactor>
</comment>
<dbReference type="InterPro" id="IPR017972">
    <property type="entry name" value="Cyt_P450_CS"/>
</dbReference>
<feature type="region of interest" description="Disordered" evidence="8">
    <location>
        <begin position="694"/>
        <end position="717"/>
    </location>
</feature>
<keyword evidence="7" id="KW-0862">Zinc</keyword>
<sequence length="1472" mass="165290">MALVSLTGILFLIATWIAITIYRQSRQHITNIPGPRQVPIIGNAHQLGRNPHRQIQQWAKEFGDIFTIRLGWETWVFINDPTDIREVFDKQSAITSGRMPQPVVSGILSGDNRLLLLSYGEKWRRMRAIVHKSLTPKASASYKPGQEFEAKQLIHDIATDNEDQKSFYMHVRRYTTSVVLLSTYGLRVPSWDCDDIREVYQVLNDFSQAAQPGAYLADTFPPLDKLPKALQWWRPSAEAAFERQKTTWMRYWNRLQTLLKENRAPECFVKQLAESNIEKQGISEVEAGFAAGSMIEAGSETTSSALNSAILYLSAHPEVQERANEEITKVVGDQRSPTFEDEDDLPYIRALGKEILRIRPVTTIGTPHYTTADIDYKGYHIPKNTVVCMSQYVLHFDNRRWKDGGEAFDPSRYLSYPHKAGVYAASRDGKNRDHFDFGAGRRICPGMHLAENSLFITLAKILWAFRIEPGIGPDGDILSPDLSDDAYEAGINTLPKPFKARFVPRNETRARVLREEWAKAEKEGFMLGDPDEHVFMSSAVESSVTVVAGGPRRGRPRRQYKCAFCAKAFKRSEHCIRHERTHTQEKPFVCRYCSKSYSRKYGRSPSLPNASQLTCVRLPRDLVTRHEKTLHAEAHLRRVRQDQQPEHVADEVNVAYSSIARPQTLGTPPGAEPELELEDQNRNEVDFNARESLSPGNEVACSLSPSSSSSSNLTVSRDRRASFADTAHTSAQNAAFSMTMATPHMQAPIATSHSNPRPSTAHISVTENHSYPHVEFDTQPEEQSLAEIMNTDIAMVLDDIPITEAIGDVDTTHQGLPPQTSASIDHDSTLFFFSPMPSFDMDHSAFAFLPQTNQTNDQNNNNQSASNPTVDFGQQQLPIDGSGIYSIVDNTVSHPLPHFGAPRQPTDEQDTPKSYSSSNGLPSLQEKRQAYTPTTIDDAAYESIRNDLFGRLTTFDTNVEIPPAKICQGFLSSYITNFHGHLPIIHLQSFSPRITPSPLILAMCSIGALYRLDRRRAKRLYEVATSSLSIVPRPPQDSDVTVVKDYCLWYAQARLLLSFYAIMSGDKDLISRTMHDNGFFTLLFNKTRTALGGSNTDMSRISWQQWIERESWKRLLGGLFLTSTLTMVLFNVNPGFNATQDLEFEAFHDEALWDATSANEWRQVRAASLNKYPDQNRRTMKEVLVDLMLEGRYHSDTAPYRVSAFSALILMHGVVIQMWQRLQVSHAMLSITGSDFLGSSLMDSSMATLARCNAFLKSTGNETGGLDSEENEETSLVFNCQAVLRIAYIRLFKTIGPSTRISLISTDAAEMDEAITSFVTEDIDRSPQMLNAVTKCFEGLRIPVKLGTMLVRKTAAFRWSVEHAIAGWESALLVTKWLHSVEMASLNGVQTNPEEQKLLTLVREVLEEAECDLDESFSLAAGTARTWGWFLQDVWIWGITPRMGAALELLAKAYETVGKANRRSSVAGSNRL</sequence>
<feature type="compositionally biased region" description="Polar residues" evidence="8">
    <location>
        <begin position="912"/>
        <end position="922"/>
    </location>
</feature>
<dbReference type="PRINTS" id="PR00463">
    <property type="entry name" value="EP450I"/>
</dbReference>
<dbReference type="GO" id="GO:0003677">
    <property type="term" value="F:DNA binding"/>
    <property type="evidence" value="ECO:0007669"/>
    <property type="project" value="InterPro"/>
</dbReference>
<evidence type="ECO:0000256" key="1">
    <source>
        <dbReference type="ARBA" id="ARBA00010617"/>
    </source>
</evidence>
<dbReference type="Gene3D" id="3.30.160.60">
    <property type="entry name" value="Classic Zinc Finger"/>
    <property type="match status" value="1"/>
</dbReference>
<feature type="region of interest" description="Disordered" evidence="8">
    <location>
        <begin position="895"/>
        <end position="926"/>
    </location>
</feature>
<dbReference type="PANTHER" id="PTHR46300:SF11">
    <property type="entry name" value="OXIDOREDUCTASE, PUTATIVE-RELATED"/>
    <property type="match status" value="1"/>
</dbReference>
<dbReference type="InterPro" id="IPR007219">
    <property type="entry name" value="XnlR_reg_dom"/>
</dbReference>
<dbReference type="GO" id="GO:0016705">
    <property type="term" value="F:oxidoreductase activity, acting on paired donors, with incorporation or reduction of molecular oxygen"/>
    <property type="evidence" value="ECO:0007669"/>
    <property type="project" value="InterPro"/>
</dbReference>
<keyword evidence="7" id="KW-0863">Zinc-finger</keyword>
<dbReference type="InterPro" id="IPR050364">
    <property type="entry name" value="Cytochrome_P450_fung"/>
</dbReference>
<accession>A0A9P7H3U9</accession>
<keyword evidence="4 6" id="KW-0408">Iron</keyword>
<protein>
    <recommendedName>
        <fullName evidence="9">C2H2-type domain-containing protein</fullName>
    </recommendedName>
</protein>
<dbReference type="EMBL" id="JAGPUO010000007">
    <property type="protein sequence ID" value="KAG5661264.1"/>
    <property type="molecule type" value="Genomic_DNA"/>
</dbReference>
<gene>
    <name evidence="10" type="ORF">KAF25_005386</name>
</gene>
<dbReference type="GO" id="GO:0004497">
    <property type="term" value="F:monooxygenase activity"/>
    <property type="evidence" value="ECO:0007669"/>
    <property type="project" value="InterPro"/>
</dbReference>
<evidence type="ECO:0000313" key="11">
    <source>
        <dbReference type="Proteomes" id="UP000782241"/>
    </source>
</evidence>
<dbReference type="Pfam" id="PF04082">
    <property type="entry name" value="Fungal_trans"/>
    <property type="match status" value="1"/>
</dbReference>
<dbReference type="SUPFAM" id="SSF48264">
    <property type="entry name" value="Cytochrome P450"/>
    <property type="match status" value="1"/>
</dbReference>
<dbReference type="Proteomes" id="UP000782241">
    <property type="component" value="Unassembled WGS sequence"/>
</dbReference>
<evidence type="ECO:0000256" key="2">
    <source>
        <dbReference type="ARBA" id="ARBA00022723"/>
    </source>
</evidence>
<dbReference type="PROSITE" id="PS00086">
    <property type="entry name" value="CYTOCHROME_P450"/>
    <property type="match status" value="1"/>
</dbReference>
<keyword evidence="5" id="KW-0539">Nucleus</keyword>
<dbReference type="GO" id="GO:0005506">
    <property type="term" value="F:iron ion binding"/>
    <property type="evidence" value="ECO:0007669"/>
    <property type="project" value="InterPro"/>
</dbReference>
<dbReference type="InterPro" id="IPR001128">
    <property type="entry name" value="Cyt_P450"/>
</dbReference>
<reference evidence="10" key="1">
    <citation type="submission" date="2021-04" db="EMBL/GenBank/DDBJ databases">
        <title>Draft genome of Fusarium avenaceum strain F156N33, isolated from an atmospheric sample in Virginia.</title>
        <authorList>
            <person name="Yang S."/>
            <person name="Vinatzer B.A."/>
            <person name="Coleman J."/>
        </authorList>
    </citation>
    <scope>NUCLEOTIDE SEQUENCE</scope>
    <source>
        <strain evidence="10">F156N33</strain>
    </source>
</reference>
<evidence type="ECO:0000256" key="7">
    <source>
        <dbReference type="PROSITE-ProRule" id="PRU00042"/>
    </source>
</evidence>
<keyword evidence="11" id="KW-1185">Reference proteome</keyword>
<dbReference type="InterPro" id="IPR013087">
    <property type="entry name" value="Znf_C2H2_type"/>
</dbReference>
<feature type="domain" description="C2H2-type" evidence="9">
    <location>
        <begin position="560"/>
        <end position="587"/>
    </location>
</feature>
<feature type="region of interest" description="Disordered" evidence="8">
    <location>
        <begin position="659"/>
        <end position="678"/>
    </location>
</feature>
<dbReference type="PROSITE" id="PS50157">
    <property type="entry name" value="ZINC_FINGER_C2H2_2"/>
    <property type="match status" value="1"/>
</dbReference>
<dbReference type="CDD" id="cd12148">
    <property type="entry name" value="fungal_TF_MHR"/>
    <property type="match status" value="1"/>
</dbReference>
<dbReference type="GO" id="GO:0020037">
    <property type="term" value="F:heme binding"/>
    <property type="evidence" value="ECO:0007669"/>
    <property type="project" value="InterPro"/>
</dbReference>
<dbReference type="InterPro" id="IPR036236">
    <property type="entry name" value="Znf_C2H2_sf"/>
</dbReference>
<dbReference type="PRINTS" id="PR00385">
    <property type="entry name" value="P450"/>
</dbReference>